<dbReference type="OrthoDB" id="77251at2759"/>
<dbReference type="InterPro" id="IPR018106">
    <property type="entry name" value="CAP_CS_N"/>
</dbReference>
<evidence type="ECO:0000313" key="7">
    <source>
        <dbReference type="EMBL" id="KAJ5082500.1"/>
    </source>
</evidence>
<evidence type="ECO:0000256" key="1">
    <source>
        <dbReference type="ARBA" id="ARBA00007659"/>
    </source>
</evidence>
<comment type="similarity">
    <text evidence="1 4">Belongs to the CAP family.</text>
</comment>
<dbReference type="Pfam" id="PF08603">
    <property type="entry name" value="CAP_C"/>
    <property type="match status" value="1"/>
</dbReference>
<dbReference type="Pfam" id="PF01213">
    <property type="entry name" value="CAP_N-CM"/>
    <property type="match status" value="1"/>
</dbReference>
<dbReference type="SMART" id="SM00673">
    <property type="entry name" value="CARP"/>
    <property type="match status" value="2"/>
</dbReference>
<dbReference type="Proteomes" id="UP001149074">
    <property type="component" value="Unassembled WGS sequence"/>
</dbReference>
<feature type="region of interest" description="Disordered" evidence="5">
    <location>
        <begin position="255"/>
        <end position="302"/>
    </location>
</feature>
<dbReference type="EMBL" id="JAPQKI010000011">
    <property type="protein sequence ID" value="KAJ5082500.1"/>
    <property type="molecule type" value="Genomic_DNA"/>
</dbReference>
<dbReference type="PROSITE" id="PS01088">
    <property type="entry name" value="CAP_1"/>
    <property type="match status" value="1"/>
</dbReference>
<protein>
    <recommendedName>
        <fullName evidence="3 4">Adenylyl cyclase-associated protein</fullName>
    </recommendedName>
</protein>
<evidence type="ECO:0000256" key="5">
    <source>
        <dbReference type="SAM" id="MobiDB-lite"/>
    </source>
</evidence>
<dbReference type="InterPro" id="IPR053950">
    <property type="entry name" value="CAP_N"/>
</dbReference>
<sequence>MASGSHMHNFTTLIKRLEAATSRLEDMAMSLDDPNVSSKGMNGAATAAPATPEPPKPTPPPPAAPAAPQIPLQIQDFDALIKGDVQNFVKLGEKIGGLVEEQSKAVLQAFVAERTYLFVTTKAKKPEPQPIELMTDLHKASDSINNIRESNRASPLFNHLSAVAEGIVALGWFFETKPAAFVEEMIGGIQYYGNKVLKEYKEKDSTHVEYIQAYYQNFKGLSAFLKKHYPTGLTWNNESGVDALEALKQIKGGPVPAGAGAVPPPPPPPVPSLNVPGGGAPPPPPPPGIPPAPAPSAPAPDMSAVFDQLNQGEQITAGLRKVDKSEMTHKNPSLRAGSTAPEGSSAVRGKSPAPNKKPKPESMRARKPPRKDLEGTKWLVENFEGSDEIIEIPAQKNHSILISRCNKCIIKVPNKANAIAIDNCTGLSIIVDSLVSSLDVIKSPKFALQIDGVVPTVLLDQVDGAAVYLGQQSLATEIFTSKSTAVNIMLPPKEGTDDDTKECPIPEQFKSYVKDGVLVSEIVEHAG</sequence>
<dbReference type="FunFam" id="2.160.20.70:FF:000008">
    <property type="entry name" value="Adenylyl cyclase-associated protein"/>
    <property type="match status" value="1"/>
</dbReference>
<feature type="region of interest" description="Disordered" evidence="5">
    <location>
        <begin position="320"/>
        <end position="373"/>
    </location>
</feature>
<dbReference type="GO" id="GO:0005737">
    <property type="term" value="C:cytoplasm"/>
    <property type="evidence" value="ECO:0007669"/>
    <property type="project" value="TreeGrafter"/>
</dbReference>
<dbReference type="PANTHER" id="PTHR10652:SF0">
    <property type="entry name" value="ADENYLYL CYCLASE-ASSOCIATED PROTEIN"/>
    <property type="match status" value="1"/>
</dbReference>
<feature type="compositionally biased region" description="Basic and acidic residues" evidence="5">
    <location>
        <begin position="320"/>
        <end position="329"/>
    </location>
</feature>
<dbReference type="GO" id="GO:0007015">
    <property type="term" value="P:actin filament organization"/>
    <property type="evidence" value="ECO:0007669"/>
    <property type="project" value="TreeGrafter"/>
</dbReference>
<dbReference type="GO" id="GO:0003779">
    <property type="term" value="F:actin binding"/>
    <property type="evidence" value="ECO:0007669"/>
    <property type="project" value="InterPro"/>
</dbReference>
<dbReference type="Gene3D" id="1.25.40.330">
    <property type="entry name" value="Adenylate cyclase-associated CAP, N-terminal domain"/>
    <property type="match status" value="1"/>
</dbReference>
<organism evidence="7 8">
    <name type="scientific">Penicillium argentinense</name>
    <dbReference type="NCBI Taxonomy" id="1131581"/>
    <lineage>
        <taxon>Eukaryota</taxon>
        <taxon>Fungi</taxon>
        <taxon>Dikarya</taxon>
        <taxon>Ascomycota</taxon>
        <taxon>Pezizomycotina</taxon>
        <taxon>Eurotiomycetes</taxon>
        <taxon>Eurotiomycetidae</taxon>
        <taxon>Eurotiales</taxon>
        <taxon>Aspergillaceae</taxon>
        <taxon>Penicillium</taxon>
    </lineage>
</organism>
<evidence type="ECO:0000313" key="8">
    <source>
        <dbReference type="Proteomes" id="UP001149074"/>
    </source>
</evidence>
<feature type="domain" description="C-CAP/cofactor C-like" evidence="6">
    <location>
        <begin position="368"/>
        <end position="507"/>
    </location>
</feature>
<dbReference type="SUPFAM" id="SSF69340">
    <property type="entry name" value="C-terminal domain of adenylylcyclase associated protein"/>
    <property type="match status" value="1"/>
</dbReference>
<proteinExistence type="inferred from homology"/>
<dbReference type="GeneID" id="81363013"/>
<dbReference type="GO" id="GO:0008179">
    <property type="term" value="F:adenylate cyclase binding"/>
    <property type="evidence" value="ECO:0007669"/>
    <property type="project" value="TreeGrafter"/>
</dbReference>
<dbReference type="Pfam" id="PF21938">
    <property type="entry name" value="CAP_N"/>
    <property type="match status" value="1"/>
</dbReference>
<dbReference type="InterPro" id="IPR001837">
    <property type="entry name" value="Adenylate_cyclase-assoc_CAP"/>
</dbReference>
<gene>
    <name evidence="7" type="ORF">N7532_011543</name>
</gene>
<evidence type="ECO:0000259" key="6">
    <source>
        <dbReference type="PROSITE" id="PS51329"/>
    </source>
</evidence>
<comment type="function">
    <text evidence="2">The N-terminal domain binds to adenylyl cyclase, thereby enabling adenylyl cyclase to be activated by upstream regulatory signals, such as Ras. The C-terminal domain is required for normal cellular morphology and growth control.</text>
</comment>
<dbReference type="Gene3D" id="2.160.20.70">
    <property type="match status" value="1"/>
</dbReference>
<keyword evidence="8" id="KW-1185">Reference proteome</keyword>
<reference evidence="7" key="1">
    <citation type="submission" date="2022-11" db="EMBL/GenBank/DDBJ databases">
        <authorList>
            <person name="Petersen C."/>
        </authorList>
    </citation>
    <scope>NUCLEOTIDE SEQUENCE</scope>
    <source>
        <strain evidence="7">IBT 30761</strain>
    </source>
</reference>
<feature type="compositionally biased region" description="Pro residues" evidence="5">
    <location>
        <begin position="279"/>
        <end position="298"/>
    </location>
</feature>
<evidence type="ECO:0000256" key="4">
    <source>
        <dbReference type="RuleBase" id="RU000647"/>
    </source>
</evidence>
<feature type="compositionally biased region" description="Pro residues" evidence="5">
    <location>
        <begin position="51"/>
        <end position="65"/>
    </location>
</feature>
<dbReference type="InterPro" id="IPR016098">
    <property type="entry name" value="CAP/MinC_C"/>
</dbReference>
<accession>A0A9W9JV25</accession>
<dbReference type="RefSeq" id="XP_056469022.1">
    <property type="nucleotide sequence ID" value="XM_056624034.1"/>
</dbReference>
<dbReference type="InterPro" id="IPR013912">
    <property type="entry name" value="Adenylate_cyclase-assoc_CAP_C"/>
</dbReference>
<evidence type="ECO:0000256" key="2">
    <source>
        <dbReference type="ARBA" id="ARBA00054756"/>
    </source>
</evidence>
<dbReference type="InterPro" id="IPR006599">
    <property type="entry name" value="CARP_motif"/>
</dbReference>
<feature type="compositionally biased region" description="Basic and acidic residues" evidence="5">
    <location>
        <begin position="358"/>
        <end position="373"/>
    </location>
</feature>
<dbReference type="InterPro" id="IPR013992">
    <property type="entry name" value="Adenylate_cyclase-assoc_CAP_N"/>
</dbReference>
<dbReference type="SUPFAM" id="SSF101278">
    <property type="entry name" value="N-terminal domain of adenylylcyclase associated protein, CAP"/>
    <property type="match status" value="1"/>
</dbReference>
<comment type="caution">
    <text evidence="7">The sequence shown here is derived from an EMBL/GenBank/DDBJ whole genome shotgun (WGS) entry which is preliminary data.</text>
</comment>
<dbReference type="InterPro" id="IPR036222">
    <property type="entry name" value="CAP_N_sf"/>
</dbReference>
<evidence type="ECO:0000256" key="3">
    <source>
        <dbReference type="ARBA" id="ARBA00072052"/>
    </source>
</evidence>
<dbReference type="FunFam" id="1.25.40.330:FF:000001">
    <property type="entry name" value="Adenylyl cyclase-associated protein"/>
    <property type="match status" value="1"/>
</dbReference>
<dbReference type="InterPro" id="IPR017901">
    <property type="entry name" value="C-CAP_CF_C-like"/>
</dbReference>
<name>A0A9W9JV25_9EURO</name>
<feature type="region of interest" description="Disordered" evidence="5">
    <location>
        <begin position="31"/>
        <end position="68"/>
    </location>
</feature>
<dbReference type="AlphaFoldDB" id="A0A9W9JV25"/>
<dbReference type="InterPro" id="IPR036223">
    <property type="entry name" value="CAP_C_sf"/>
</dbReference>
<dbReference type="PANTHER" id="PTHR10652">
    <property type="entry name" value="ADENYLYL CYCLASE-ASSOCIATED PROTEIN"/>
    <property type="match status" value="1"/>
</dbReference>
<dbReference type="PROSITE" id="PS51329">
    <property type="entry name" value="C_CAP_COFACTOR_C"/>
    <property type="match status" value="1"/>
</dbReference>
<feature type="compositionally biased region" description="Pro residues" evidence="5">
    <location>
        <begin position="262"/>
        <end position="271"/>
    </location>
</feature>
<reference evidence="7" key="2">
    <citation type="journal article" date="2023" name="IMA Fungus">
        <title>Comparative genomic study of the Penicillium genus elucidates a diverse pangenome and 15 lateral gene transfer events.</title>
        <authorList>
            <person name="Petersen C."/>
            <person name="Sorensen T."/>
            <person name="Nielsen M.R."/>
            <person name="Sondergaard T.E."/>
            <person name="Sorensen J.L."/>
            <person name="Fitzpatrick D.A."/>
            <person name="Frisvad J.C."/>
            <person name="Nielsen K.L."/>
        </authorList>
    </citation>
    <scope>NUCLEOTIDE SEQUENCE</scope>
    <source>
        <strain evidence="7">IBT 30761</strain>
    </source>
</reference>
<dbReference type="GO" id="GO:0019933">
    <property type="term" value="P:cAMP-mediated signaling"/>
    <property type="evidence" value="ECO:0007669"/>
    <property type="project" value="TreeGrafter"/>
</dbReference>